<organism evidence="1 2">
    <name type="scientific">Clavelina lepadiformis</name>
    <name type="common">Light-bulb sea squirt</name>
    <name type="synonym">Ascidia lepadiformis</name>
    <dbReference type="NCBI Taxonomy" id="159417"/>
    <lineage>
        <taxon>Eukaryota</taxon>
        <taxon>Metazoa</taxon>
        <taxon>Chordata</taxon>
        <taxon>Tunicata</taxon>
        <taxon>Ascidiacea</taxon>
        <taxon>Aplousobranchia</taxon>
        <taxon>Clavelinidae</taxon>
        <taxon>Clavelina</taxon>
    </lineage>
</organism>
<dbReference type="EMBL" id="CAWYQH010000079">
    <property type="protein sequence ID" value="CAK8681585.1"/>
    <property type="molecule type" value="Genomic_DNA"/>
</dbReference>
<accession>A0ABP0FSN1</accession>
<comment type="caution">
    <text evidence="1">The sequence shown here is derived from an EMBL/GenBank/DDBJ whole genome shotgun (WGS) entry which is preliminary data.</text>
</comment>
<reference evidence="1 2" key="1">
    <citation type="submission" date="2024-02" db="EMBL/GenBank/DDBJ databases">
        <authorList>
            <person name="Daric V."/>
            <person name="Darras S."/>
        </authorList>
    </citation>
    <scope>NUCLEOTIDE SEQUENCE [LARGE SCALE GENOMIC DNA]</scope>
</reference>
<proteinExistence type="predicted"/>
<gene>
    <name evidence="1" type="ORF">CVLEPA_LOCUS11805</name>
</gene>
<name>A0ABP0FSN1_CLALP</name>
<sequence>MKLRRDRDVPEQAYIKVNLGPKDSFTPITPIIMEAAMRDAASRLNNSDFVGRIVGGSLNVWPQGKVEGLVIPGFCYVAINTDRILGSWRNEPLNLLDGRLYVMCSLLLSETWFLKCRKGTR</sequence>
<evidence type="ECO:0000313" key="2">
    <source>
        <dbReference type="Proteomes" id="UP001642483"/>
    </source>
</evidence>
<keyword evidence="2" id="KW-1185">Reference proteome</keyword>
<dbReference type="Proteomes" id="UP001642483">
    <property type="component" value="Unassembled WGS sequence"/>
</dbReference>
<protein>
    <submittedName>
        <fullName evidence="1">Uncharacterized protein</fullName>
    </submittedName>
</protein>
<evidence type="ECO:0000313" key="1">
    <source>
        <dbReference type="EMBL" id="CAK8681585.1"/>
    </source>
</evidence>